<dbReference type="Proteomes" id="UP000028837">
    <property type="component" value="Unassembled WGS sequence"/>
</dbReference>
<feature type="region of interest" description="Disordered" evidence="1">
    <location>
        <begin position="677"/>
        <end position="755"/>
    </location>
</feature>
<feature type="compositionally biased region" description="Polar residues" evidence="1">
    <location>
        <begin position="348"/>
        <end position="368"/>
    </location>
</feature>
<protein>
    <submittedName>
        <fullName evidence="2">AP2 domain-containing protein</fullName>
    </submittedName>
</protein>
<feature type="compositionally biased region" description="Polar residues" evidence="1">
    <location>
        <begin position="770"/>
        <end position="787"/>
    </location>
</feature>
<feature type="compositionally biased region" description="Polar residues" evidence="1">
    <location>
        <begin position="326"/>
        <end position="337"/>
    </location>
</feature>
<evidence type="ECO:0000256" key="1">
    <source>
        <dbReference type="SAM" id="MobiDB-lite"/>
    </source>
</evidence>
<comment type="caution">
    <text evidence="2">The sequence shown here is derived from an EMBL/GenBank/DDBJ whole genome shotgun (WGS) entry which is preliminary data.</text>
</comment>
<dbReference type="OrthoDB" id="330686at2759"/>
<feature type="compositionally biased region" description="Basic and acidic residues" evidence="1">
    <location>
        <begin position="794"/>
        <end position="811"/>
    </location>
</feature>
<dbReference type="VEuPathDB" id="ToxoDB:TGDOM2_215895"/>
<evidence type="ECO:0000313" key="3">
    <source>
        <dbReference type="Proteomes" id="UP000028837"/>
    </source>
</evidence>
<reference evidence="2 3" key="1">
    <citation type="submission" date="2014-02" db="EMBL/GenBank/DDBJ databases">
        <authorList>
            <person name="Sibley D."/>
            <person name="Venepally P."/>
            <person name="Karamycheva S."/>
            <person name="Hadjithomas M."/>
            <person name="Khan A."/>
            <person name="Brunk B."/>
            <person name="Roos D."/>
            <person name="Caler E."/>
            <person name="Lorenzi H."/>
        </authorList>
    </citation>
    <scope>NUCLEOTIDE SEQUENCE [LARGE SCALE GENOMIC DNA]</scope>
    <source>
        <strain evidence="2 3">GAB2-2007-GAL-DOM2</strain>
    </source>
</reference>
<feature type="region of interest" description="Disordered" evidence="1">
    <location>
        <begin position="70"/>
        <end position="161"/>
    </location>
</feature>
<feature type="region of interest" description="Disordered" evidence="1">
    <location>
        <begin position="326"/>
        <end position="375"/>
    </location>
</feature>
<feature type="compositionally biased region" description="Polar residues" evidence="1">
    <location>
        <begin position="615"/>
        <end position="631"/>
    </location>
</feature>
<gene>
    <name evidence="2" type="ORF">TGDOM2_215895</name>
</gene>
<dbReference type="AlphaFoldDB" id="A0A086JDK5"/>
<name>A0A086JDK5_TOXGO</name>
<accession>A0A086JDK5</accession>
<feature type="compositionally biased region" description="Basic and acidic residues" evidence="1">
    <location>
        <begin position="280"/>
        <end position="293"/>
    </location>
</feature>
<feature type="compositionally biased region" description="Polar residues" evidence="1">
    <location>
        <begin position="584"/>
        <end position="606"/>
    </location>
</feature>
<proteinExistence type="predicted"/>
<feature type="compositionally biased region" description="Low complexity" evidence="1">
    <location>
        <begin position="430"/>
        <end position="442"/>
    </location>
</feature>
<organism evidence="2 3">
    <name type="scientific">Toxoplasma gondii GAB2-2007-GAL-DOM2</name>
    <dbReference type="NCBI Taxonomy" id="1130820"/>
    <lineage>
        <taxon>Eukaryota</taxon>
        <taxon>Sar</taxon>
        <taxon>Alveolata</taxon>
        <taxon>Apicomplexa</taxon>
        <taxon>Conoidasida</taxon>
        <taxon>Coccidia</taxon>
        <taxon>Eucoccidiorida</taxon>
        <taxon>Eimeriorina</taxon>
        <taxon>Sarcocystidae</taxon>
        <taxon>Toxoplasma</taxon>
    </lineage>
</organism>
<feature type="region of interest" description="Disordered" evidence="1">
    <location>
        <begin position="575"/>
        <end position="660"/>
    </location>
</feature>
<feature type="region of interest" description="Disordered" evidence="1">
    <location>
        <begin position="413"/>
        <end position="467"/>
    </location>
</feature>
<dbReference type="EMBL" id="AHZU02001654">
    <property type="protein sequence ID" value="KFG30223.1"/>
    <property type="molecule type" value="Genomic_DNA"/>
</dbReference>
<feature type="region of interest" description="Disordered" evidence="1">
    <location>
        <begin position="1"/>
        <end position="30"/>
    </location>
</feature>
<sequence>MLSRRCKRSSAEDSGANEVGANADQSKRLRHSLDSIIEKGGDPVNHDSAMLLDCAPTQTGRAFAFLSMPAPIEPSGNEESAPAVHRDSGVGGIDYPRPVASISVESSSQVVAPRDENPSASYQRRGDSPPSLRNGGDRQERKRTAVAPEANEPQDNETKNEEWLQLARLKPKVEGVCFDRFFRRWVAKRAGLKKVYFPVYKYGFDRAYELAVATRRGLENDAAAGIRAVGALRPRISEAAGCTSSPGMLSEDACPEKPPVPVQPPRTLSTRATAAQAEVKSGDSAESTKNDSEGAHVLEGAELQTPERSTSNTICWATAAEGSISKTDGFQNRSSPSGFGHGSRNKPELSQQKVETTSRGIRSASASCNREKDQGGSACSVLSIASFSLSQIDEELEGINDEAYEAERLQADEDRSHAPAASHGEGGTSAGESTAASTTGSEDSGPLRAATSPLMFPQGSEGSASSASTEIMVLDDESMQQALVTASAETLNKLRSTLPAGVHFDFASKRWFAVYSSHESPEATQRDPVRPKERVRIFDPTQYEGSMLKAFHACRSFCGSVEAGASDWDSVPQLVPEQRKQGECQDTSGSSDQGANRLSPTETENPPTADHPRSLSATTRPEGSLEQTQHPQRNRGILGIQPGETEGLQVPSNGHGVNAGDIETNLLDAEFGSETRARTTALPHLRRSQRRADPARSVHSNTFAGQELHQSPKPGNQTSRGESGRSSLRRKNQVSTNEKGLPGEGGCRTDEKSKQVSYVSFSEPITVRYQQVPTESASTRGCSQRRPQNAEELEDRRSPLTRQEERTESDPRTTAGLCQENPHPSYRFLRQQSRELAVRCLLVIFGNLADVCTPALFRLFPQDRCRRVRAVLQHRDLLQSGKHTRVLLSAYFQLFWPLLETRTLPQHYSADYIRRLLNGMHNVAAMHKSLFPEYPLRGELDNREGPYAFLDDTAAEGINFFETDFDEP</sequence>
<feature type="region of interest" description="Disordered" evidence="1">
    <location>
        <begin position="770"/>
        <end position="821"/>
    </location>
</feature>
<feature type="region of interest" description="Disordered" evidence="1">
    <location>
        <begin position="243"/>
        <end position="293"/>
    </location>
</feature>
<evidence type="ECO:0000313" key="2">
    <source>
        <dbReference type="EMBL" id="KFG30223.1"/>
    </source>
</evidence>